<reference evidence="4 5" key="1">
    <citation type="submission" date="2010-03" db="EMBL/GenBank/DDBJ databases">
        <authorList>
            <consortium name="The Broad Institute Genome Sequencing Platform"/>
            <person name="Ward D."/>
            <person name="Earl A."/>
            <person name="Feldgarden M."/>
            <person name="Gevers D."/>
            <person name="Young S."/>
            <person name="Zeng Q."/>
            <person name="Koehrsen M."/>
            <person name="Alvarado L."/>
            <person name="Berlin A.M."/>
            <person name="Borenstein D."/>
            <person name="Chapman S.B."/>
            <person name="Chen Z."/>
            <person name="Engels R."/>
            <person name="Freedman E."/>
            <person name="Gellesch M."/>
            <person name="Goldberg J."/>
            <person name="Griggs A."/>
            <person name="Gujja S."/>
            <person name="Heilman E.R."/>
            <person name="Heiman D.I."/>
            <person name="Hepburn T.A."/>
            <person name="Howarth C."/>
            <person name="Jen D."/>
            <person name="Larson L."/>
            <person name="Mehta T."/>
            <person name="Park D."/>
            <person name="Pearson M."/>
            <person name="Richards J."/>
            <person name="Roberts A."/>
            <person name="Saif S."/>
            <person name="Shea T.D."/>
            <person name="Shenoy N."/>
            <person name="Sisk P."/>
            <person name="Stolte C."/>
            <person name="Sykes S.N."/>
            <person name="Walk T."/>
            <person name="White J."/>
            <person name="Yandava C."/>
            <person name="Izard J."/>
            <person name="Baranova O.V."/>
            <person name="Blanton J.M."/>
            <person name="Tanner A.C."/>
            <person name="Dewhirst F."/>
            <person name="Haas B."/>
            <person name="Nusbaum C."/>
            <person name="Birren B."/>
        </authorList>
    </citation>
    <scope>NUCLEOTIDE SEQUENCE [LARGE SCALE GENOMIC DNA]</scope>
    <source>
        <strain evidence="4 5">ATCC 29453</strain>
    </source>
</reference>
<keyword evidence="5" id="KW-1185">Reference proteome</keyword>
<evidence type="ECO:0000256" key="1">
    <source>
        <dbReference type="SAM" id="SignalP"/>
    </source>
</evidence>
<proteinExistence type="predicted"/>
<dbReference type="Proteomes" id="UP000017813">
    <property type="component" value="Unassembled WGS sequence"/>
</dbReference>
<dbReference type="PANTHER" id="PTHR11851:SF224">
    <property type="entry name" value="PROCESSING PROTEASE"/>
    <property type="match status" value="1"/>
</dbReference>
<feature type="chain" id="PRO_5004776886" description="Peptidase M16 C-terminal domain-containing protein" evidence="1">
    <location>
        <begin position="24"/>
        <end position="442"/>
    </location>
</feature>
<feature type="signal peptide" evidence="1">
    <location>
        <begin position="1"/>
        <end position="23"/>
    </location>
</feature>
<dbReference type="PANTHER" id="PTHR11851">
    <property type="entry name" value="METALLOPROTEASE"/>
    <property type="match status" value="1"/>
</dbReference>
<feature type="domain" description="Peptidase M16 N-terminal" evidence="2">
    <location>
        <begin position="56"/>
        <end position="186"/>
    </location>
</feature>
<dbReference type="Pfam" id="PF05193">
    <property type="entry name" value="Peptidase_M16_C"/>
    <property type="match status" value="1"/>
</dbReference>
<accession>V9HE21</accession>
<dbReference type="RefSeq" id="WP_002641236.1">
    <property type="nucleotide sequence ID" value="NZ_CP019448.1"/>
</dbReference>
<dbReference type="AlphaFoldDB" id="V9HE21"/>
<sequence length="442" mass="48513">MNRILSGCLIGTALFSLTPMAQAIDIQRWTTPQGSQVLLVERHDLPIVDYTVIFKGAGSTADPEGKSNIAAATAQLLVSGTTQLDEEQFNSKINDLASNIETGNSFEYSNVSFRSLSDANKLNATADLFNQAITQPRFDANALQRIKDQAILSLKQSESYPDYLASRELTRLNYPHHPYGKSAYQTVEKIQSIQQQDLVNFHKKNYTQNQAIIAIVGDITRPQAEALITRTLSNVSTHINTNTAAPKVEIIGGKRKNLPYPHSTQTSISMGLPVLTADDPDYFAMLVGNYILGGGEFDSRLMKELRDKKGYTYGVTSSLSAYTQAAPFTITFSTENQNAKDALASAQKVLADFIAQGPTATELKQAKDSITGAFPLRFDTNGKLLGNLMAVGVHNRPTDWFDTYNDKINALTVDDIKRAWQRKIQPTQLNIVVVGGKNSAKP</sequence>
<dbReference type="Pfam" id="PF00675">
    <property type="entry name" value="Peptidase_M16"/>
    <property type="match status" value="1"/>
</dbReference>
<organism evidence="4 5">
    <name type="scientific">Simonsiella muelleri ATCC 29453</name>
    <dbReference type="NCBI Taxonomy" id="641147"/>
    <lineage>
        <taxon>Bacteria</taxon>
        <taxon>Pseudomonadati</taxon>
        <taxon>Pseudomonadota</taxon>
        <taxon>Betaproteobacteria</taxon>
        <taxon>Neisseriales</taxon>
        <taxon>Neisseriaceae</taxon>
        <taxon>Simonsiella</taxon>
    </lineage>
</organism>
<dbReference type="InterPro" id="IPR050361">
    <property type="entry name" value="MPP/UQCRC_Complex"/>
</dbReference>
<protein>
    <recommendedName>
        <fullName evidence="6">Peptidase M16 C-terminal domain-containing protein</fullName>
    </recommendedName>
</protein>
<dbReference type="GO" id="GO:0046872">
    <property type="term" value="F:metal ion binding"/>
    <property type="evidence" value="ECO:0007669"/>
    <property type="project" value="InterPro"/>
</dbReference>
<dbReference type="InterPro" id="IPR007863">
    <property type="entry name" value="Peptidase_M16_C"/>
</dbReference>
<evidence type="ECO:0008006" key="6">
    <source>
        <dbReference type="Google" id="ProtNLM"/>
    </source>
</evidence>
<dbReference type="HOGENOM" id="CLU_009902_6_0_4"/>
<evidence type="ECO:0000259" key="3">
    <source>
        <dbReference type="Pfam" id="PF05193"/>
    </source>
</evidence>
<dbReference type="STRING" id="641147.HMPREF9021_00326"/>
<evidence type="ECO:0000259" key="2">
    <source>
        <dbReference type="Pfam" id="PF00675"/>
    </source>
</evidence>
<name>V9HE21_9NEIS</name>
<evidence type="ECO:0000313" key="5">
    <source>
        <dbReference type="Proteomes" id="UP000017813"/>
    </source>
</evidence>
<comment type="caution">
    <text evidence="4">The sequence shown here is derived from an EMBL/GenBank/DDBJ whole genome shotgun (WGS) entry which is preliminary data.</text>
</comment>
<feature type="domain" description="Peptidase M16 C-terminal" evidence="3">
    <location>
        <begin position="192"/>
        <end position="369"/>
    </location>
</feature>
<dbReference type="InterPro" id="IPR011249">
    <property type="entry name" value="Metalloenz_LuxS/M16"/>
</dbReference>
<dbReference type="eggNOG" id="COG0612">
    <property type="taxonomic scope" value="Bacteria"/>
</dbReference>
<dbReference type="SUPFAM" id="SSF63411">
    <property type="entry name" value="LuxS/MPP-like metallohydrolase"/>
    <property type="match status" value="2"/>
</dbReference>
<gene>
    <name evidence="4" type="ORF">HMPREF9021_00326</name>
</gene>
<reference evidence="4 5" key="2">
    <citation type="submission" date="2011-10" db="EMBL/GenBank/DDBJ databases">
        <title>The Genome Sequence of Simonsiella muelleri ATCC 29453.</title>
        <authorList>
            <consortium name="The Broad Institute Genome Sequencing Platform"/>
            <consortium name="The Broad Institute Genome Sequencing Center for Infectious Disease"/>
            <person name="Earl A."/>
            <person name="Ward D."/>
            <person name="Feldgarden M."/>
            <person name="Gevers D."/>
            <person name="Izard J."/>
            <person name="Baranova O.V."/>
            <person name="Blanton J.M."/>
            <person name="Tanner A.C."/>
            <person name="Dewhirst F."/>
            <person name="Young S.K."/>
            <person name="Zeng Q."/>
            <person name="Gargeya S."/>
            <person name="Fitzgerald M."/>
            <person name="Haas B."/>
            <person name="Abouelleil A."/>
            <person name="Alvarado L."/>
            <person name="Arachchi H.M."/>
            <person name="Berlin A."/>
            <person name="Brown A."/>
            <person name="Chapman S.B."/>
            <person name="Chen Z."/>
            <person name="Dunbar C."/>
            <person name="Freedman E."/>
            <person name="Gearin G."/>
            <person name="Goldberg J."/>
            <person name="Griggs A."/>
            <person name="Gujja S."/>
            <person name="Heiman D."/>
            <person name="Howarth C."/>
            <person name="Larson L."/>
            <person name="Lui A."/>
            <person name="MacDonald P.J.P."/>
            <person name="Montmayeur A."/>
            <person name="Murphy C."/>
            <person name="Neiman D."/>
            <person name="Pearson M."/>
            <person name="Priest M."/>
            <person name="Roberts A."/>
            <person name="Saif S."/>
            <person name="Shea T."/>
            <person name="Shenoy N."/>
            <person name="Sisk P."/>
            <person name="Stolte C."/>
            <person name="Sykes S."/>
            <person name="Wortman J."/>
            <person name="Nusbaum C."/>
            <person name="Birren B."/>
        </authorList>
    </citation>
    <scope>NUCLEOTIDE SEQUENCE [LARGE SCALE GENOMIC DNA]</scope>
    <source>
        <strain evidence="4 5">ATCC 29453</strain>
    </source>
</reference>
<dbReference type="Gene3D" id="3.30.830.10">
    <property type="entry name" value="Metalloenzyme, LuxS/M16 peptidase-like"/>
    <property type="match status" value="2"/>
</dbReference>
<evidence type="ECO:0000313" key="4">
    <source>
        <dbReference type="EMBL" id="EFG31923.2"/>
    </source>
</evidence>
<keyword evidence="1" id="KW-0732">Signal</keyword>
<dbReference type="EMBL" id="ADCY02000006">
    <property type="protein sequence ID" value="EFG31923.2"/>
    <property type="molecule type" value="Genomic_DNA"/>
</dbReference>
<dbReference type="InterPro" id="IPR011765">
    <property type="entry name" value="Pept_M16_N"/>
</dbReference>